<gene>
    <name evidence="2" type="ORF">DI536_21010</name>
</gene>
<protein>
    <submittedName>
        <fullName evidence="2">DUF4440 domain-containing protein</fullName>
    </submittedName>
</protein>
<evidence type="ECO:0000259" key="1">
    <source>
        <dbReference type="Pfam" id="PF14534"/>
    </source>
</evidence>
<dbReference type="Pfam" id="PF14534">
    <property type="entry name" value="DUF4440"/>
    <property type="match status" value="1"/>
</dbReference>
<name>A0A2W5T9W0_9BACT</name>
<dbReference type="InterPro" id="IPR032710">
    <property type="entry name" value="NTF2-like_dom_sf"/>
</dbReference>
<dbReference type="SUPFAM" id="SSF54427">
    <property type="entry name" value="NTF2-like"/>
    <property type="match status" value="1"/>
</dbReference>
<feature type="domain" description="DUF4440" evidence="1">
    <location>
        <begin position="20"/>
        <end position="125"/>
    </location>
</feature>
<dbReference type="EMBL" id="QFQP01000019">
    <property type="protein sequence ID" value="PZR09823.1"/>
    <property type="molecule type" value="Genomic_DNA"/>
</dbReference>
<dbReference type="Proteomes" id="UP000249061">
    <property type="component" value="Unassembled WGS sequence"/>
</dbReference>
<evidence type="ECO:0000313" key="3">
    <source>
        <dbReference type="Proteomes" id="UP000249061"/>
    </source>
</evidence>
<comment type="caution">
    <text evidence="2">The sequence shown here is derived from an EMBL/GenBank/DDBJ whole genome shotgun (WGS) entry which is preliminary data.</text>
</comment>
<accession>A0A2W5T9W0</accession>
<reference evidence="2 3" key="1">
    <citation type="submission" date="2017-08" db="EMBL/GenBank/DDBJ databases">
        <title>Infants hospitalized years apart are colonized by the same room-sourced microbial strains.</title>
        <authorList>
            <person name="Brooks B."/>
            <person name="Olm M.R."/>
            <person name="Firek B.A."/>
            <person name="Baker R."/>
            <person name="Thomas B.C."/>
            <person name="Morowitz M.J."/>
            <person name="Banfield J.F."/>
        </authorList>
    </citation>
    <scope>NUCLEOTIDE SEQUENCE [LARGE SCALE GENOMIC DNA]</scope>
    <source>
        <strain evidence="2">S2_003_000_R2_14</strain>
    </source>
</reference>
<dbReference type="InterPro" id="IPR027843">
    <property type="entry name" value="DUF4440"/>
</dbReference>
<sequence>MLAYAVTLALTAADGGHEVLALLDKQSAAWSRGDLDSFCSIYADDAVFVSPSGVTKGRGEVLARYKKKYPSAAAMGKLTLTPIDVRESADEVSVAAKWSLDYADKPGASGHTVVVFKRWQGRWLIVHDASM</sequence>
<dbReference type="InterPro" id="IPR011944">
    <property type="entry name" value="Steroid_delta5-4_isomerase"/>
</dbReference>
<proteinExistence type="predicted"/>
<dbReference type="NCBIfam" id="TIGR02246">
    <property type="entry name" value="SgcJ/EcaC family oxidoreductase"/>
    <property type="match status" value="1"/>
</dbReference>
<dbReference type="AlphaFoldDB" id="A0A2W5T9W0"/>
<evidence type="ECO:0000313" key="2">
    <source>
        <dbReference type="EMBL" id="PZR09823.1"/>
    </source>
</evidence>
<dbReference type="Gene3D" id="3.10.450.50">
    <property type="match status" value="1"/>
</dbReference>
<organism evidence="2 3">
    <name type="scientific">Archangium gephyra</name>
    <dbReference type="NCBI Taxonomy" id="48"/>
    <lineage>
        <taxon>Bacteria</taxon>
        <taxon>Pseudomonadati</taxon>
        <taxon>Myxococcota</taxon>
        <taxon>Myxococcia</taxon>
        <taxon>Myxococcales</taxon>
        <taxon>Cystobacterineae</taxon>
        <taxon>Archangiaceae</taxon>
        <taxon>Archangium</taxon>
    </lineage>
</organism>